<dbReference type="PANTHER" id="PTHR11081:SF75">
    <property type="entry name" value="ENDONUCLEASE, PUTATIVE (AFU_ORTHOLOGUE AFUA_3G13260)-RELATED"/>
    <property type="match status" value="1"/>
</dbReference>
<dbReference type="Pfam" id="PF00867">
    <property type="entry name" value="XPG_I"/>
    <property type="match status" value="1"/>
</dbReference>
<dbReference type="PRINTS" id="PR00853">
    <property type="entry name" value="XPGRADSUPER"/>
</dbReference>
<feature type="compositionally biased region" description="Basic and acidic residues" evidence="3">
    <location>
        <begin position="509"/>
        <end position="518"/>
    </location>
</feature>
<sequence length="969" mass="105481">MGVAGLWDVLRPAGSSRSFTAIAVDGFNDNASERNFRAFRVGIDASIWFVHSTYGKEGENPELRTIFFRLIRLLKLPILPLLVFDGPMRPDVKRGKMIDKQPHWMIEAMKKMVEAFGFEWRTAPGEAEAELAYLNRIGVIDAVLSDDVDTLVFGAHMVVRNPSDTLSGNRSHTQATKNHTMTFSSAAIETHPEVGLTYEDLVLVALLSGGDYHKGLDSCGVPTAVGLARAGFGRSLVEKVRSLALSVQHAEGKKTKVTLSGAERADLDAFLAEWRADVANELRTNSRKLMSKRSPKAAQNLMAMGSALPDIDVLMAYINPVTSEERAVAKAVRANSSASGAALARTVTRAKADIARKLSESIIWARDPSVGAIAKLCEDYFEWGYRDRVVKRFTNWLWEGIVCRRLRRKTILRDLGSPEGTPATAAAARLGRLGLSSSEDSSERLETASSPLILKITSTRNHATTDHLSEFRLEIDPRALVQATEAGLEGSRSAPTTGWSDEEELQSDDEGRKGKPFDEYAPKRYWLPACMVSAGEPALAGAYAEAQAAKEARKAARGRGRGRAKTGGRSRARTPDLSGNEDERMISAASTPNVTPRKSRAPTAAPVLPPLAIPPAPRMNNYFKAAKSTVPAALRAEKEPVAGPSSRPDKKTTAAKSKGKTPAGSSTGRVAQLFDFGDEMRVVKDLTKPKAGATLGGSQPMQSSRPKTPVAEDMEYSVFRDLTMPKEHRSTTITATPTRARHRTYSRSSPDPFDDDDDVLPTWDNYSLRASAAGSPMRSVTNLNAANELQPEAGPSKPSTYLTNPARVSTWKPAPFPMSSPSFGPPSDDDVPPRCVTPPPPASPPRRTRRDASPRAESVDDRSHELRKSPRKSKKQASPRSTSTSPSPHRRPMPEPKPKPRPRRAVMKTKDIVEISSDSEDLPPPKLRPKTLRDVFKVEKARGPAGVKGGRRQAPQAPTGVEIIDLCSD</sequence>
<accession>A0A9P3GTD0</accession>
<dbReference type="GO" id="GO:0006281">
    <property type="term" value="P:DNA repair"/>
    <property type="evidence" value="ECO:0007669"/>
    <property type="project" value="UniProtKB-ARBA"/>
</dbReference>
<feature type="compositionally biased region" description="Basic residues" evidence="3">
    <location>
        <begin position="555"/>
        <end position="572"/>
    </location>
</feature>
<feature type="compositionally biased region" description="Low complexity" evidence="3">
    <location>
        <begin position="654"/>
        <end position="668"/>
    </location>
</feature>
<feature type="region of interest" description="Disordered" evidence="3">
    <location>
        <begin position="553"/>
        <end position="608"/>
    </location>
</feature>
<dbReference type="Gene3D" id="3.40.50.1010">
    <property type="entry name" value="5'-nuclease"/>
    <property type="match status" value="2"/>
</dbReference>
<dbReference type="SMART" id="SM00484">
    <property type="entry name" value="XPGI"/>
    <property type="match status" value="1"/>
</dbReference>
<proteinExistence type="predicted"/>
<feature type="region of interest" description="Disordered" evidence="3">
    <location>
        <begin position="788"/>
        <end position="932"/>
    </location>
</feature>
<keyword evidence="1" id="KW-0540">Nuclease</keyword>
<dbReference type="AlphaFoldDB" id="A0A9P3GTD0"/>
<evidence type="ECO:0000259" key="4">
    <source>
        <dbReference type="SMART" id="SM00484"/>
    </source>
</evidence>
<feature type="region of interest" description="Disordered" evidence="3">
    <location>
        <begin position="728"/>
        <end position="760"/>
    </location>
</feature>
<feature type="region of interest" description="Disordered" evidence="3">
    <location>
        <begin position="634"/>
        <end position="670"/>
    </location>
</feature>
<reference evidence="6 7" key="1">
    <citation type="submission" date="2021-08" db="EMBL/GenBank/DDBJ databases">
        <title>Draft Genome Sequence of Phanerochaete sordida strain YK-624.</title>
        <authorList>
            <person name="Mori T."/>
            <person name="Dohra H."/>
            <person name="Suzuki T."/>
            <person name="Kawagishi H."/>
            <person name="Hirai H."/>
        </authorList>
    </citation>
    <scope>NUCLEOTIDE SEQUENCE [LARGE SCALE GENOMIC DNA]</scope>
    <source>
        <strain evidence="6 7">YK-624</strain>
    </source>
</reference>
<name>A0A9P3GTD0_9APHY</name>
<feature type="compositionally biased region" description="Low complexity" evidence="3">
    <location>
        <begin position="878"/>
        <end position="887"/>
    </location>
</feature>
<protein>
    <submittedName>
        <fullName evidence="6">PIN domain-like protein</fullName>
    </submittedName>
</protein>
<feature type="compositionally biased region" description="Pro residues" evidence="3">
    <location>
        <begin position="835"/>
        <end position="844"/>
    </location>
</feature>
<dbReference type="SUPFAM" id="SSF88723">
    <property type="entry name" value="PIN domain-like"/>
    <property type="match status" value="1"/>
</dbReference>
<dbReference type="InterPro" id="IPR029060">
    <property type="entry name" value="PIN-like_dom_sf"/>
</dbReference>
<organism evidence="6 7">
    <name type="scientific">Phanerochaete sordida</name>
    <dbReference type="NCBI Taxonomy" id="48140"/>
    <lineage>
        <taxon>Eukaryota</taxon>
        <taxon>Fungi</taxon>
        <taxon>Dikarya</taxon>
        <taxon>Basidiomycota</taxon>
        <taxon>Agaricomycotina</taxon>
        <taxon>Agaricomycetes</taxon>
        <taxon>Polyporales</taxon>
        <taxon>Phanerochaetaceae</taxon>
        <taxon>Phanerochaete</taxon>
    </lineage>
</organism>
<feature type="domain" description="XPG N-terminal" evidence="5">
    <location>
        <begin position="1"/>
        <end position="101"/>
    </location>
</feature>
<feature type="compositionally biased region" description="Basic and acidic residues" evidence="3">
    <location>
        <begin position="850"/>
        <end position="868"/>
    </location>
</feature>
<feature type="compositionally biased region" description="Polar residues" evidence="3">
    <location>
        <begin position="797"/>
        <end position="807"/>
    </location>
</feature>
<dbReference type="Proteomes" id="UP000703269">
    <property type="component" value="Unassembled WGS sequence"/>
</dbReference>
<dbReference type="GO" id="GO:0017108">
    <property type="term" value="F:5'-flap endonuclease activity"/>
    <property type="evidence" value="ECO:0007669"/>
    <property type="project" value="TreeGrafter"/>
</dbReference>
<evidence type="ECO:0000256" key="2">
    <source>
        <dbReference type="ARBA" id="ARBA00022801"/>
    </source>
</evidence>
<evidence type="ECO:0000256" key="3">
    <source>
        <dbReference type="SAM" id="MobiDB-lite"/>
    </source>
</evidence>
<feature type="region of interest" description="Disordered" evidence="3">
    <location>
        <begin position="688"/>
        <end position="710"/>
    </location>
</feature>
<dbReference type="SMART" id="SM00485">
    <property type="entry name" value="XPGN"/>
    <property type="match status" value="1"/>
</dbReference>
<feature type="region of interest" description="Disordered" evidence="3">
    <location>
        <begin position="485"/>
        <end position="518"/>
    </location>
</feature>
<dbReference type="CDD" id="cd09870">
    <property type="entry name" value="PIN_YEN1"/>
    <property type="match status" value="1"/>
</dbReference>
<dbReference type="Pfam" id="PF00752">
    <property type="entry name" value="XPG_N"/>
    <property type="match status" value="1"/>
</dbReference>
<feature type="compositionally biased region" description="Low complexity" evidence="3">
    <location>
        <begin position="817"/>
        <end position="826"/>
    </location>
</feature>
<dbReference type="EMBL" id="BPQB01000107">
    <property type="protein sequence ID" value="GJE99375.1"/>
    <property type="molecule type" value="Genomic_DNA"/>
</dbReference>
<dbReference type="InterPro" id="IPR006085">
    <property type="entry name" value="XPG_DNA_repair_N"/>
</dbReference>
<dbReference type="PANTHER" id="PTHR11081">
    <property type="entry name" value="FLAP ENDONUCLEASE FAMILY MEMBER"/>
    <property type="match status" value="1"/>
</dbReference>
<dbReference type="InterPro" id="IPR036279">
    <property type="entry name" value="5-3_exonuclease_C_sf"/>
</dbReference>
<dbReference type="InterPro" id="IPR006084">
    <property type="entry name" value="XPG/Rad2"/>
</dbReference>
<dbReference type="Pfam" id="PF18380">
    <property type="entry name" value="GEN1_C"/>
    <property type="match status" value="1"/>
</dbReference>
<dbReference type="InterPro" id="IPR041177">
    <property type="entry name" value="GEN1_C"/>
</dbReference>
<feature type="compositionally biased region" description="Polar residues" evidence="3">
    <location>
        <begin position="696"/>
        <end position="706"/>
    </location>
</feature>
<dbReference type="InterPro" id="IPR006086">
    <property type="entry name" value="XPG-I_dom"/>
</dbReference>
<evidence type="ECO:0000256" key="1">
    <source>
        <dbReference type="ARBA" id="ARBA00022722"/>
    </source>
</evidence>
<feature type="domain" description="XPG-I" evidence="4">
    <location>
        <begin position="114"/>
        <end position="196"/>
    </location>
</feature>
<evidence type="ECO:0000313" key="6">
    <source>
        <dbReference type="EMBL" id="GJE99375.1"/>
    </source>
</evidence>
<keyword evidence="7" id="KW-1185">Reference proteome</keyword>
<keyword evidence="2" id="KW-0378">Hydrolase</keyword>
<comment type="caution">
    <text evidence="6">The sequence shown here is derived from an EMBL/GenBank/DDBJ whole genome shotgun (WGS) entry which is preliminary data.</text>
</comment>
<dbReference type="OrthoDB" id="2959108at2759"/>
<dbReference type="SUPFAM" id="SSF47807">
    <property type="entry name" value="5' to 3' exonuclease, C-terminal subdomain"/>
    <property type="match status" value="1"/>
</dbReference>
<evidence type="ECO:0000259" key="5">
    <source>
        <dbReference type="SMART" id="SM00485"/>
    </source>
</evidence>
<gene>
    <name evidence="6" type="ORF">PsYK624_156290</name>
</gene>
<evidence type="ECO:0000313" key="7">
    <source>
        <dbReference type="Proteomes" id="UP000703269"/>
    </source>
</evidence>